<feature type="domain" description="LIM zinc-binding" evidence="11">
    <location>
        <begin position="841"/>
        <end position="899"/>
    </location>
</feature>
<dbReference type="GO" id="GO:0070161">
    <property type="term" value="C:anchoring junction"/>
    <property type="evidence" value="ECO:0007669"/>
    <property type="project" value="UniProtKB-SubCell"/>
</dbReference>
<keyword evidence="3 9" id="KW-0479">Metal-binding</keyword>
<dbReference type="GO" id="GO:0005634">
    <property type="term" value="C:nucleus"/>
    <property type="evidence" value="ECO:0007669"/>
    <property type="project" value="TreeGrafter"/>
</dbReference>
<evidence type="ECO:0000256" key="9">
    <source>
        <dbReference type="PROSITE-ProRule" id="PRU00125"/>
    </source>
</evidence>
<dbReference type="FunFam" id="2.10.110.10:FF:000005">
    <property type="entry name" value="Testin isoform 1"/>
    <property type="match status" value="2"/>
</dbReference>
<dbReference type="PANTHER" id="PTHR24205:SF16">
    <property type="entry name" value="GH01042P-RELATED"/>
    <property type="match status" value="1"/>
</dbReference>
<keyword evidence="5 9" id="KW-0862">Zinc</keyword>
<reference evidence="12" key="1">
    <citation type="submission" date="2020-11" db="EMBL/GenBank/DDBJ databases">
        <authorList>
            <person name="Tran Van P."/>
        </authorList>
    </citation>
    <scope>NUCLEOTIDE SEQUENCE</scope>
</reference>
<dbReference type="EMBL" id="CAJPVJ010004296">
    <property type="protein sequence ID" value="CAG2168474.1"/>
    <property type="molecule type" value="Genomic_DNA"/>
</dbReference>
<feature type="domain" description="LIM zinc-binding" evidence="11">
    <location>
        <begin position="1067"/>
        <end position="1126"/>
    </location>
</feature>
<feature type="domain" description="LIM zinc-binding" evidence="11">
    <location>
        <begin position="720"/>
        <end position="778"/>
    </location>
</feature>
<feature type="compositionally biased region" description="Basic and acidic residues" evidence="10">
    <location>
        <begin position="273"/>
        <end position="284"/>
    </location>
</feature>
<dbReference type="EMBL" id="OC919121">
    <property type="protein sequence ID" value="CAD7650737.1"/>
    <property type="molecule type" value="Genomic_DNA"/>
</dbReference>
<feature type="domain" description="LIM zinc-binding" evidence="11">
    <location>
        <begin position="780"/>
        <end position="840"/>
    </location>
</feature>
<dbReference type="Proteomes" id="UP000728032">
    <property type="component" value="Unassembled WGS sequence"/>
</dbReference>
<evidence type="ECO:0000256" key="4">
    <source>
        <dbReference type="ARBA" id="ARBA00022737"/>
    </source>
</evidence>
<dbReference type="Gene3D" id="2.10.110.10">
    <property type="entry name" value="Cysteine Rich Protein"/>
    <property type="match status" value="14"/>
</dbReference>
<dbReference type="AlphaFoldDB" id="A0A7R9LZK9"/>
<keyword evidence="13" id="KW-1185">Reference proteome</keyword>
<evidence type="ECO:0000313" key="13">
    <source>
        <dbReference type="Proteomes" id="UP000728032"/>
    </source>
</evidence>
<evidence type="ECO:0000256" key="2">
    <source>
        <dbReference type="ARBA" id="ARBA00022490"/>
    </source>
</evidence>
<dbReference type="CDD" id="cd08368">
    <property type="entry name" value="LIM"/>
    <property type="match status" value="5"/>
</dbReference>
<evidence type="ECO:0000256" key="7">
    <source>
        <dbReference type="ARBA" id="ARBA00023038"/>
    </source>
</evidence>
<dbReference type="OrthoDB" id="15567at2759"/>
<dbReference type="GO" id="GO:0055120">
    <property type="term" value="C:striated muscle dense body"/>
    <property type="evidence" value="ECO:0007669"/>
    <property type="project" value="UniProtKB-ARBA"/>
</dbReference>
<comment type="subcellular location">
    <subcellularLocation>
        <location evidence="1">Cell junction</location>
    </subcellularLocation>
    <subcellularLocation>
        <location evidence="8">Cytoplasm</location>
        <location evidence="8">Myofibril</location>
        <location evidence="8">Sarcomere</location>
        <location evidence="8">M line</location>
    </subcellularLocation>
</comment>
<feature type="domain" description="LIM zinc-binding" evidence="11">
    <location>
        <begin position="511"/>
        <end position="570"/>
    </location>
</feature>
<dbReference type="PROSITE" id="PS00478">
    <property type="entry name" value="LIM_DOMAIN_1"/>
    <property type="match status" value="9"/>
</dbReference>
<evidence type="ECO:0000256" key="6">
    <source>
        <dbReference type="ARBA" id="ARBA00022949"/>
    </source>
</evidence>
<dbReference type="FunFam" id="2.10.110.10:FF:000008">
    <property type="entry name" value="Paxillin isoform 1"/>
    <property type="match status" value="3"/>
</dbReference>
<evidence type="ECO:0000256" key="5">
    <source>
        <dbReference type="ARBA" id="ARBA00022833"/>
    </source>
</evidence>
<evidence type="ECO:0000256" key="8">
    <source>
        <dbReference type="ARBA" id="ARBA00037833"/>
    </source>
</evidence>
<keyword evidence="2" id="KW-0963">Cytoplasm</keyword>
<feature type="domain" description="LIM zinc-binding" evidence="11">
    <location>
        <begin position="961"/>
        <end position="1016"/>
    </location>
</feature>
<feature type="region of interest" description="Disordered" evidence="10">
    <location>
        <begin position="306"/>
        <end position="346"/>
    </location>
</feature>
<feature type="domain" description="LIM zinc-binding" evidence="11">
    <location>
        <begin position="629"/>
        <end position="689"/>
    </location>
</feature>
<dbReference type="GO" id="GO:0031430">
    <property type="term" value="C:M band"/>
    <property type="evidence" value="ECO:0007669"/>
    <property type="project" value="UniProtKB-SubCell"/>
</dbReference>
<evidence type="ECO:0000313" key="12">
    <source>
        <dbReference type="EMBL" id="CAD7650737.1"/>
    </source>
</evidence>
<proteinExistence type="predicted"/>
<keyword evidence="4" id="KW-0677">Repeat</keyword>
<evidence type="ECO:0000256" key="3">
    <source>
        <dbReference type="ARBA" id="ARBA00022723"/>
    </source>
</evidence>
<dbReference type="FunFam" id="2.10.110.10:FF:000018">
    <property type="entry name" value="Paxillin isoform 1"/>
    <property type="match status" value="1"/>
</dbReference>
<feature type="non-terminal residue" evidence="12">
    <location>
        <position position="1146"/>
    </location>
</feature>
<feature type="region of interest" description="Disordered" evidence="10">
    <location>
        <begin position="273"/>
        <end position="292"/>
    </location>
</feature>
<dbReference type="SMART" id="SM00132">
    <property type="entry name" value="LIM"/>
    <property type="match status" value="14"/>
</dbReference>
<feature type="domain" description="LIM zinc-binding" evidence="11">
    <location>
        <begin position="79"/>
        <end position="138"/>
    </location>
</feature>
<feature type="domain" description="LIM zinc-binding" evidence="11">
    <location>
        <begin position="387"/>
        <end position="446"/>
    </location>
</feature>
<dbReference type="GO" id="GO:0030018">
    <property type="term" value="C:Z disc"/>
    <property type="evidence" value="ECO:0007669"/>
    <property type="project" value="TreeGrafter"/>
</dbReference>
<feature type="domain" description="LIM zinc-binding" evidence="11">
    <location>
        <begin position="449"/>
        <end position="510"/>
    </location>
</feature>
<organism evidence="12">
    <name type="scientific">Oppiella nova</name>
    <dbReference type="NCBI Taxonomy" id="334625"/>
    <lineage>
        <taxon>Eukaryota</taxon>
        <taxon>Metazoa</taxon>
        <taxon>Ecdysozoa</taxon>
        <taxon>Arthropoda</taxon>
        <taxon>Chelicerata</taxon>
        <taxon>Arachnida</taxon>
        <taxon>Acari</taxon>
        <taxon>Acariformes</taxon>
        <taxon>Sarcoptiformes</taxon>
        <taxon>Oribatida</taxon>
        <taxon>Brachypylina</taxon>
        <taxon>Oppioidea</taxon>
        <taxon>Oppiidae</taxon>
        <taxon>Oppiella</taxon>
    </lineage>
</organism>
<feature type="domain" description="LIM zinc-binding" evidence="11">
    <location>
        <begin position="571"/>
        <end position="628"/>
    </location>
</feature>
<evidence type="ECO:0000256" key="10">
    <source>
        <dbReference type="SAM" id="MobiDB-lite"/>
    </source>
</evidence>
<gene>
    <name evidence="12" type="ORF">ONB1V03_LOCUS7963</name>
</gene>
<feature type="compositionally biased region" description="Pro residues" evidence="10">
    <location>
        <begin position="330"/>
        <end position="339"/>
    </location>
</feature>
<dbReference type="InterPro" id="IPR001781">
    <property type="entry name" value="Znf_LIM"/>
</dbReference>
<name>A0A7R9LZK9_9ACAR</name>
<feature type="region of interest" description="Disordered" evidence="10">
    <location>
        <begin position="1"/>
        <end position="38"/>
    </location>
</feature>
<dbReference type="Pfam" id="PF00412">
    <property type="entry name" value="LIM"/>
    <property type="match status" value="14"/>
</dbReference>
<feature type="domain" description="LIM zinc-binding" evidence="11">
    <location>
        <begin position="900"/>
        <end position="960"/>
    </location>
</feature>
<dbReference type="FunFam" id="2.10.110.10:FF:000009">
    <property type="entry name" value="Paxillin isoform 1"/>
    <property type="match status" value="2"/>
</dbReference>
<dbReference type="PANTHER" id="PTHR24205">
    <property type="entry name" value="FOUR AND A HALF LIM DOMAINS PROTEIN"/>
    <property type="match status" value="1"/>
</dbReference>
<accession>A0A7R9LZK9</accession>
<feature type="domain" description="LIM zinc-binding" evidence="11">
    <location>
        <begin position="139"/>
        <end position="197"/>
    </location>
</feature>
<protein>
    <recommendedName>
        <fullName evidence="11">LIM zinc-binding domain-containing protein</fullName>
    </recommendedName>
</protein>
<dbReference type="GO" id="GO:0046872">
    <property type="term" value="F:metal ion binding"/>
    <property type="evidence" value="ECO:0007669"/>
    <property type="project" value="UniProtKB-KW"/>
</dbReference>
<evidence type="ECO:0000256" key="1">
    <source>
        <dbReference type="ARBA" id="ARBA00004282"/>
    </source>
</evidence>
<dbReference type="PROSITE" id="PS50023">
    <property type="entry name" value="LIM_DOMAIN_2"/>
    <property type="match status" value="13"/>
</dbReference>
<keyword evidence="7 9" id="KW-0440">LIM domain</keyword>
<evidence type="ECO:0000259" key="11">
    <source>
        <dbReference type="PROSITE" id="PS50023"/>
    </source>
</evidence>
<dbReference type="GO" id="GO:0003712">
    <property type="term" value="F:transcription coregulator activity"/>
    <property type="evidence" value="ECO:0007669"/>
    <property type="project" value="TreeGrafter"/>
</dbReference>
<dbReference type="SUPFAM" id="SSF57716">
    <property type="entry name" value="Glucocorticoid receptor-like (DNA-binding domain)"/>
    <property type="match status" value="16"/>
</dbReference>
<keyword evidence="6" id="KW-0965">Cell junction</keyword>
<sequence length="1146" mass="130696">MATTYTRTTSRRTTHSYDSGGGSLSVSPMPSHTSDHLTLPPKVELLRTPSPKDKIEEQKDMKYHSHHLDYKYTPPPVKGPCIACGMYIVGSLVTALDEMWHPECFTCVNCDTILKAYNYQVQDNKQYCKPCHEKLFGPPCSACHKPTKNNRMIVLNRIWHPNCFCCVECGKILTVDNFIERLGSPYFEYSSELHSGLHSGLHSSGLSSAQLISGSRSTQFRSEFHSTEYNNTSNGQTGRVSPVLSELDSEELNNTSNVETALDYTAKEKLLKRYGEKHSQERSSSRTSRRVKLYDENQKFDYNHFATIPPNAAKSPGMNRKTTYDRRSPSPSPLDPRTPSPIHTINVPPKVVETKTEAQVVIEDGKHHCKYHSHHLDHEYCPPPVRGPCVACGQYIVGKLLRAMDEMWHPECFTCTNCDTLLNNENFKPHDNKPYCVPCYEKLFGPPCTVCKKSTQDVSYKAINRYHVLNRIWHPECFCCVECSKRLTPDNFIERMGSPYCKECYHKLFSPKCCACNLPIKDKAINALGKMWHTYCFKCTACAIPLEERNFYEKDGKPYCEKDYHNLFNPKCVKCKLPITGRQMTVNGKPWHPECFVCTVCVKPLTPDNYKEYQGKPYCEDDYHKLFSPKCAGCKTPIKDENKVNAMGKQWHPRCFTCTNCAKQLGPNNFIEKNGKPYCEDCNHKLFSPKCADKPLTPDNYKEYQGKPYCEDDYHKLFSPKCAGCKTPIKDGIQVKAMGKTWHPMCFNCTNCAKQLGPNKFIERNGKPYCEDCNNNLFCPKCAGCQLPITDGNQVNAMGKPWHPLCFVCTECAKPLGPNNFFEKNGKPYCEDDYHRLFSPKCAGCRLPIKDGKIIRALGKDWHPLCFKCTECAIPLNPDNFYEKNGKPYCENDFHKLFSPKCAGCLLPITDGNILPAMGKNWHPLCFKCTECAIPLTPPHFREKNGKPYCERDYNRLFSPPCHGCGLPITDPAMGKNWHPQCFHCHECHRPLTPTNFFEKNGKPYCEDDYHKLFSPKCSECNLPIRGAWHPNCFKCYQCGIPLSPNNFKEKDGKPYCNKHFQEMFLPKCYGCKLPIADKVLQAMGHNWHPDCFCCAVCRKPLGADGYREKDGLPYCDFDYHALFSPKCAACHAPIREVYSLHDTLS</sequence>